<dbReference type="NCBIfam" id="TIGR01451">
    <property type="entry name" value="B_ant_repeat"/>
    <property type="match status" value="3"/>
</dbReference>
<dbReference type="SUPFAM" id="SSF49373">
    <property type="entry name" value="Invasin/intimin cell-adhesion fragments"/>
    <property type="match status" value="1"/>
</dbReference>
<feature type="domain" description="Big-1" evidence="2">
    <location>
        <begin position="1115"/>
        <end position="1196"/>
    </location>
</feature>
<dbReference type="GO" id="GO:0030246">
    <property type="term" value="F:carbohydrate binding"/>
    <property type="evidence" value="ECO:0007669"/>
    <property type="project" value="InterPro"/>
</dbReference>
<dbReference type="EMBL" id="PEWN01000106">
    <property type="protein sequence ID" value="PIU51062.1"/>
    <property type="molecule type" value="Genomic_DNA"/>
</dbReference>
<dbReference type="InterPro" id="IPR051172">
    <property type="entry name" value="Chlamydia_OmcB"/>
</dbReference>
<dbReference type="Gene3D" id="2.60.40.1120">
    <property type="entry name" value="Carboxypeptidase-like, regulatory domain"/>
    <property type="match status" value="1"/>
</dbReference>
<comment type="similarity">
    <text evidence="1">Belongs to the intimin/invasin family.</text>
</comment>
<evidence type="ECO:0000256" key="1">
    <source>
        <dbReference type="ARBA" id="ARBA00010116"/>
    </source>
</evidence>
<dbReference type="InterPro" id="IPR013783">
    <property type="entry name" value="Ig-like_fold"/>
</dbReference>
<organism evidence="3 4">
    <name type="scientific">Candidatus Desantisbacteria bacterium CG07_land_8_20_14_0_80_39_15</name>
    <dbReference type="NCBI Taxonomy" id="1974549"/>
    <lineage>
        <taxon>Bacteria</taxon>
        <taxon>Candidatus Desantisiibacteriota</taxon>
    </lineage>
</organism>
<sequence length="2003" mass="216358">MKRLLVLIAIAVEILGITVTANAYIIITNIETSTCKFPGQGTQASGSDSVVVWRRLPPNILVTKFAKNLRTGIENADMISAVSGDTIEFRVVWSNDSEVTADTVVFKDYVPSGMIFSSLVAGDTIVNGVKISYTESSGLIEYVATGVAGPDGNGGFSFRCTVTGGSIIVNYCTSTYQVTGNPMQLSGWDTVTVSGDTIPNIVVTKYAKNIRTGIEDNNLVTGIFGDTIEFRITWQNEGGGADTITLTDYIPLGMIYVANSLTSSETNCISGSSSESSGKITYTGFGAAGINPGPYGFGEVKFRVVVNVAGDFNNWCTSTYQLTGQVAQSSGSDSAIAQILPAPTAVKFHRRVRDMVSFETKTIYVVPGDTLEYKIRLDNNSGSTMTYVIMADTCFYPTVGPNVSDSMVYVAGSETATSGGAYVLPDSIAYYVLGSWTSWQVYSSKNENVPSPTDISGIKWYYREIPAGKSSEVYVKTFIRDNTPWNSSTSLSNNFVQISYPYFDTSPSNIFTDTLTAICRSPNATCIVSQRRVRDMTNFDSMSTTIPVVQGDTIQYKMRIENYGLDTATDVIISDTPCDLWMYTPCMGPGETYSLTYIAKSETWASLVADYAPPDSISYYVMGLGWTNWQSYSPFPSTKGETVPWPNGPGSAGNISGFKWYYRIVPAGRWREVYFTAKVQSSTGDIENYSRVDYTNLAKVFHYCFVDTARVSVIQPMISTDKFQKRRRDMAFYTTNSLTVVSGDSVTYRLRIANAPNRDTAANITVTDTLTFRNAIALTDTLTFIYSVTPGETTAKAGDNFIPIEDNTNFGTVTFFQYLKAGTSVWIDTTPVTLAASPEANQIWGLRWGISKLPGASGATRTGEIYFTVKIPSATIAGMVGDSFTMGYSNLAGANYTETFSNSIWMEVVTGPLLAPTKYHRRNKDMPSYTTSLFTAVPNDTVSYRLTFSNAQYRDTAANITVTDTLTFVNAVQLGNSVTFLDSAGGSDPTTDSGAVMTNGLGIVTQFQYTTNLTTWIDTTVQGLKASVDNTNRRILGLRWTIDKMRGSDIGDVQDNLFFTIAIPSSITPGTVADMFSIGFYNIAGTNYTETFSNSIWMDIISSAVSETKSYILLNPTTVQADGSSTCTATVYIKDSIGNPLTGKVVTLQSSRGNSDTIRDSIGGTVNPQSTDINGICTFTIKSNYSGTTTITALCDSKIISCTPAGVLLTFTASKLKIVTPSRTFRAGAISDSIVMEALDGMNNKDNNFNNTITLSTSSNSGSFSISNTAWNPVVIITLSNGQGAFYYKDNITGSPVITVSRAGLISDTQIQSVIYGAIKLKIVTPMRTVQQGSTSDSICVQAQTNTGALDVSFYGTMTYSSSTTGRFSPDGTNWSAGNTFVAWAANGETRVYSRDTTVGTWVITVSASNLQSDTQFISITSASLFAPVITNTSVSPVVFSPNGDMNCDSITISYTFSDSDSAYCTTTIRVYNLSWSLVKTLLNSVLEDSGTHSVVWDGKSDTGINVGEDTYIFEIIIYDESGNDSVQGTVYADLTSPSGSVNINSGNNYTNDINVTLTLSATDTCSSVDKMVISNYSDFSIASTYTYATSISWILSAGDGAKIVYTKFIDSVGNISSAVSDTILLDITPPSGSILIDSGAISTSNTIVFLVLSVADTQTTVDTAVISNYSNFTPSNTYTYANTISWILISGSGMRTVYAKFIDSAGNVSQVYSDSIALLSNIISGKVTKPDSEPITGVIIDVLKDGNVIKSTTTLTDGTYQLSDLDSGTYILRASWTLNEITSSVSVTTTTGTTDNSFTLSVTCQLAQLGGQVANVKAKTTSFSFGHKVMTAESDGFVQLSQKGRILIKVPTDAGGNYSIPHLLPGKYTAKAFNGYIYSDPVEITLREGQFLTLNFTFQSLPENQVYTYPNPTRTGSLTFHLYCGYSVPEITIRIYNIAGEIVKEIPDSEIPRPGPIFEYIWDCKNTQSQNVASGVYIYQVIAKDKGTAEQKQVIKKLAIIR</sequence>
<dbReference type="Pfam" id="PF02369">
    <property type="entry name" value="Big_1"/>
    <property type="match status" value="1"/>
</dbReference>
<gene>
    <name evidence="3" type="ORF">COS91_06680</name>
</gene>
<dbReference type="InterPro" id="IPR047589">
    <property type="entry name" value="DUF11_rpt"/>
</dbReference>
<proteinExistence type="inferred from homology"/>
<protein>
    <recommendedName>
        <fullName evidence="2">Big-1 domain-containing protein</fullName>
    </recommendedName>
</protein>
<dbReference type="PANTHER" id="PTHR34819">
    <property type="entry name" value="LARGE CYSTEINE-RICH PERIPLASMIC PROTEIN OMCB"/>
    <property type="match status" value="1"/>
</dbReference>
<dbReference type="InterPro" id="IPR013784">
    <property type="entry name" value="Carb-bd-like_fold"/>
</dbReference>
<dbReference type="Gene3D" id="2.60.40.10">
    <property type="entry name" value="Immunoglobulins"/>
    <property type="match status" value="2"/>
</dbReference>
<evidence type="ECO:0000259" key="2">
    <source>
        <dbReference type="Pfam" id="PF02369"/>
    </source>
</evidence>
<dbReference type="Gene3D" id="2.60.40.4070">
    <property type="match status" value="2"/>
</dbReference>
<dbReference type="SUPFAM" id="SSF49478">
    <property type="entry name" value="Cna protein B-type domain"/>
    <property type="match status" value="1"/>
</dbReference>
<dbReference type="PANTHER" id="PTHR34819:SF3">
    <property type="entry name" value="CELL SURFACE PROTEIN"/>
    <property type="match status" value="1"/>
</dbReference>
<dbReference type="SUPFAM" id="SSF49452">
    <property type="entry name" value="Starch-binding domain-like"/>
    <property type="match status" value="1"/>
</dbReference>
<evidence type="ECO:0000313" key="3">
    <source>
        <dbReference type="EMBL" id="PIU51062.1"/>
    </source>
</evidence>
<reference evidence="4" key="1">
    <citation type="submission" date="2017-09" db="EMBL/GenBank/DDBJ databases">
        <title>Depth-based differentiation of microbial function through sediment-hosted aquifers and enrichment of novel symbionts in the deep terrestrial subsurface.</title>
        <authorList>
            <person name="Probst A.J."/>
            <person name="Ladd B."/>
            <person name="Jarett J.K."/>
            <person name="Geller-Mcgrath D.E."/>
            <person name="Sieber C.M.K."/>
            <person name="Emerson J.B."/>
            <person name="Anantharaman K."/>
            <person name="Thomas B.C."/>
            <person name="Malmstrom R."/>
            <person name="Stieglmeier M."/>
            <person name="Klingl A."/>
            <person name="Woyke T."/>
            <person name="Ryan C.M."/>
            <person name="Banfield J.F."/>
        </authorList>
    </citation>
    <scope>NUCLEOTIDE SEQUENCE [LARGE SCALE GENOMIC DNA]</scope>
</reference>
<dbReference type="InterPro" id="IPR003344">
    <property type="entry name" value="Big_1_dom"/>
</dbReference>
<evidence type="ECO:0000313" key="4">
    <source>
        <dbReference type="Proteomes" id="UP000229227"/>
    </source>
</evidence>
<name>A0A2M6ZF94_9BACT</name>
<dbReference type="Proteomes" id="UP000229227">
    <property type="component" value="Unassembled WGS sequence"/>
</dbReference>
<comment type="caution">
    <text evidence="3">The sequence shown here is derived from an EMBL/GenBank/DDBJ whole genome shotgun (WGS) entry which is preliminary data.</text>
</comment>
<dbReference type="Pfam" id="PF13620">
    <property type="entry name" value="CarboxypepD_reg"/>
    <property type="match status" value="1"/>
</dbReference>
<dbReference type="InterPro" id="IPR008964">
    <property type="entry name" value="Invasin/intimin_cell_adhesion"/>
</dbReference>
<accession>A0A2M6ZF94</accession>